<evidence type="ECO:0000313" key="4">
    <source>
        <dbReference type="EMBL" id="RJK96063.1"/>
    </source>
</evidence>
<dbReference type="Gene3D" id="1.10.357.10">
    <property type="entry name" value="Tetracycline Repressor, domain 2"/>
    <property type="match status" value="1"/>
</dbReference>
<gene>
    <name evidence="4" type="ORF">D5H78_10955</name>
</gene>
<dbReference type="InterPro" id="IPR001647">
    <property type="entry name" value="HTH_TetR"/>
</dbReference>
<dbReference type="RefSeq" id="WP_119950489.1">
    <property type="nucleotide sequence ID" value="NZ_QZEZ01000004.1"/>
</dbReference>
<protein>
    <submittedName>
        <fullName evidence="4">TetR/AcrR family transcriptional regulator</fullName>
    </submittedName>
</protein>
<dbReference type="GO" id="GO:0000976">
    <property type="term" value="F:transcription cis-regulatory region binding"/>
    <property type="evidence" value="ECO:0007669"/>
    <property type="project" value="TreeGrafter"/>
</dbReference>
<reference evidence="4 5" key="1">
    <citation type="submission" date="2018-09" db="EMBL/GenBank/DDBJ databases">
        <title>YIM 75000 draft genome.</title>
        <authorList>
            <person name="Tang S."/>
            <person name="Feng Y."/>
        </authorList>
    </citation>
    <scope>NUCLEOTIDE SEQUENCE [LARGE SCALE GENOMIC DNA]</scope>
    <source>
        <strain evidence="4 5">YIM 75000</strain>
    </source>
</reference>
<dbReference type="InterPro" id="IPR050109">
    <property type="entry name" value="HTH-type_TetR-like_transc_reg"/>
</dbReference>
<proteinExistence type="predicted"/>
<dbReference type="OrthoDB" id="3210235at2"/>
<name>A0A3A3ZJX3_9ACTN</name>
<dbReference type="SUPFAM" id="SSF46689">
    <property type="entry name" value="Homeodomain-like"/>
    <property type="match status" value="1"/>
</dbReference>
<keyword evidence="5" id="KW-1185">Reference proteome</keyword>
<evidence type="ECO:0000256" key="1">
    <source>
        <dbReference type="ARBA" id="ARBA00023125"/>
    </source>
</evidence>
<dbReference type="Pfam" id="PF17920">
    <property type="entry name" value="TetR_C_16"/>
    <property type="match status" value="1"/>
</dbReference>
<feature type="DNA-binding region" description="H-T-H motif" evidence="2">
    <location>
        <begin position="36"/>
        <end position="55"/>
    </location>
</feature>
<dbReference type="InterPro" id="IPR041678">
    <property type="entry name" value="TetR_C_16"/>
</dbReference>
<dbReference type="Gene3D" id="1.10.10.60">
    <property type="entry name" value="Homeodomain-like"/>
    <property type="match status" value="1"/>
</dbReference>
<dbReference type="AlphaFoldDB" id="A0A3A3ZJX3"/>
<dbReference type="InterPro" id="IPR009057">
    <property type="entry name" value="Homeodomain-like_sf"/>
</dbReference>
<evidence type="ECO:0000313" key="5">
    <source>
        <dbReference type="Proteomes" id="UP000265614"/>
    </source>
</evidence>
<feature type="domain" description="HTH tetR-type" evidence="3">
    <location>
        <begin position="13"/>
        <end position="73"/>
    </location>
</feature>
<dbReference type="Proteomes" id="UP000265614">
    <property type="component" value="Unassembled WGS sequence"/>
</dbReference>
<accession>A0A3A3ZJX3</accession>
<dbReference type="InterPro" id="IPR036271">
    <property type="entry name" value="Tet_transcr_reg_TetR-rel_C_sf"/>
</dbReference>
<evidence type="ECO:0000259" key="3">
    <source>
        <dbReference type="PROSITE" id="PS50977"/>
    </source>
</evidence>
<dbReference type="PROSITE" id="PS50977">
    <property type="entry name" value="HTH_TETR_2"/>
    <property type="match status" value="1"/>
</dbReference>
<dbReference type="Pfam" id="PF00440">
    <property type="entry name" value="TetR_N"/>
    <property type="match status" value="1"/>
</dbReference>
<dbReference type="PANTHER" id="PTHR30055">
    <property type="entry name" value="HTH-TYPE TRANSCRIPTIONAL REGULATOR RUTR"/>
    <property type="match status" value="1"/>
</dbReference>
<sequence>MTGVRRGRRAGGVDTRGAILAAARQEFAAHGYDRASVRGIARAAGVDPSLVHHYFDGGKEQVFLAAMELPVDPATAVPALVAGPHDGLGERLVRFMLSVWGDPRSRTPFLALLRSATTSEAGALLLRQFVTRALLARIAATLDLPDRELRVEAAAAQLVGLALLRYVVRVEPLASASDDEVVALVAPTVQRYLSP</sequence>
<dbReference type="PANTHER" id="PTHR30055:SF235">
    <property type="entry name" value="TRANSCRIPTIONAL REGULATORY PROTEIN"/>
    <property type="match status" value="1"/>
</dbReference>
<dbReference type="GO" id="GO:0003700">
    <property type="term" value="F:DNA-binding transcription factor activity"/>
    <property type="evidence" value="ECO:0007669"/>
    <property type="project" value="TreeGrafter"/>
</dbReference>
<dbReference type="SUPFAM" id="SSF48498">
    <property type="entry name" value="Tetracyclin repressor-like, C-terminal domain"/>
    <property type="match status" value="1"/>
</dbReference>
<dbReference type="EMBL" id="QZEZ01000004">
    <property type="protein sequence ID" value="RJK96063.1"/>
    <property type="molecule type" value="Genomic_DNA"/>
</dbReference>
<evidence type="ECO:0000256" key="2">
    <source>
        <dbReference type="PROSITE-ProRule" id="PRU00335"/>
    </source>
</evidence>
<organism evidence="4 5">
    <name type="scientific">Vallicoccus soli</name>
    <dbReference type="NCBI Taxonomy" id="2339232"/>
    <lineage>
        <taxon>Bacteria</taxon>
        <taxon>Bacillati</taxon>
        <taxon>Actinomycetota</taxon>
        <taxon>Actinomycetes</taxon>
        <taxon>Motilibacterales</taxon>
        <taxon>Vallicoccaceae</taxon>
        <taxon>Vallicoccus</taxon>
    </lineage>
</organism>
<comment type="caution">
    <text evidence="4">The sequence shown here is derived from an EMBL/GenBank/DDBJ whole genome shotgun (WGS) entry which is preliminary data.</text>
</comment>
<keyword evidence="1 2" id="KW-0238">DNA-binding</keyword>